<accession>A0AAJ1K725</accession>
<evidence type="ECO:0000313" key="2">
    <source>
        <dbReference type="Proteomes" id="UP001216801"/>
    </source>
</evidence>
<dbReference type="RefSeq" id="WP_277617141.1">
    <property type="nucleotide sequence ID" value="NZ_JARPRP010000031.1"/>
</dbReference>
<dbReference type="AlphaFoldDB" id="A0AAJ1K725"/>
<organism evidence="1 2">
    <name type="scientific">Bacillus paranthracis</name>
    <dbReference type="NCBI Taxonomy" id="2026186"/>
    <lineage>
        <taxon>Bacteria</taxon>
        <taxon>Bacillati</taxon>
        <taxon>Bacillota</taxon>
        <taxon>Bacilli</taxon>
        <taxon>Bacillales</taxon>
        <taxon>Bacillaceae</taxon>
        <taxon>Bacillus</taxon>
        <taxon>Bacillus cereus group</taxon>
    </lineage>
</organism>
<reference evidence="1" key="1">
    <citation type="submission" date="2023-03" db="EMBL/GenBank/DDBJ databases">
        <title>Genetic diversity of Bacillus cereus sensu lato isolates from Slovenia.</title>
        <authorList>
            <person name="Abdelli M."/>
        </authorList>
    </citation>
    <scope>NUCLEOTIDE SEQUENCE</scope>
    <source>
        <strain evidence="1">SIBC39</strain>
    </source>
</reference>
<comment type="caution">
    <text evidence="1">The sequence shown here is derived from an EMBL/GenBank/DDBJ whole genome shotgun (WGS) entry which is preliminary data.</text>
</comment>
<evidence type="ECO:0000313" key="1">
    <source>
        <dbReference type="EMBL" id="MDG0955903.1"/>
    </source>
</evidence>
<dbReference type="Proteomes" id="UP001216801">
    <property type="component" value="Unassembled WGS sequence"/>
</dbReference>
<dbReference type="EMBL" id="JARPRR010000030">
    <property type="protein sequence ID" value="MDG0955903.1"/>
    <property type="molecule type" value="Genomic_DNA"/>
</dbReference>
<name>A0AAJ1K725_9BACI</name>
<proteinExistence type="predicted"/>
<protein>
    <submittedName>
        <fullName evidence="1">Uncharacterized protein</fullName>
    </submittedName>
</protein>
<gene>
    <name evidence="1" type="ORF">P6U19_25410</name>
</gene>
<sequence length="59" mass="6942">MVELKLYEMKCADDECGKISLQELNREYENLCPYCGEETFYAPGKIEPVLMYTPRSERN</sequence>